<dbReference type="GO" id="GO:0016787">
    <property type="term" value="F:hydrolase activity"/>
    <property type="evidence" value="ECO:0007669"/>
    <property type="project" value="UniProtKB-KW"/>
</dbReference>
<evidence type="ECO:0000313" key="2">
    <source>
        <dbReference type="Proteomes" id="UP000634608"/>
    </source>
</evidence>
<name>A0A8I0KCL8_ACIBA</name>
<feature type="non-terminal residue" evidence="1">
    <location>
        <position position="1"/>
    </location>
</feature>
<dbReference type="Proteomes" id="UP000634608">
    <property type="component" value="Unassembled WGS sequence"/>
</dbReference>
<sequence length="110" mass="12623">LGSSQAKQDWFSVQNIANPPSNKLLLEGLQMLEQLNLVDNLKTYSGRQLHLFAEQDNVIPCKIVENFKDIATENMSYKLIKDATHAFPYLQVERTIEEICQFLTIHQQSS</sequence>
<gene>
    <name evidence="1" type="ORF">IAG11_23075</name>
</gene>
<protein>
    <submittedName>
        <fullName evidence="1">Hydrolase</fullName>
    </submittedName>
</protein>
<dbReference type="AlphaFoldDB" id="A0A8I0KCL8"/>
<comment type="caution">
    <text evidence="1">The sequence shown here is derived from an EMBL/GenBank/DDBJ whole genome shotgun (WGS) entry which is preliminary data.</text>
</comment>
<dbReference type="EMBL" id="JACSVK010000689">
    <property type="protein sequence ID" value="MBD0222709.1"/>
    <property type="molecule type" value="Genomic_DNA"/>
</dbReference>
<proteinExistence type="predicted"/>
<accession>A0A8I0KCL8</accession>
<dbReference type="Gene3D" id="3.40.50.1820">
    <property type="entry name" value="alpha/beta hydrolase"/>
    <property type="match status" value="1"/>
</dbReference>
<evidence type="ECO:0000313" key="1">
    <source>
        <dbReference type="EMBL" id="MBD0222709.1"/>
    </source>
</evidence>
<dbReference type="SUPFAM" id="SSF53474">
    <property type="entry name" value="alpha/beta-Hydrolases"/>
    <property type="match status" value="1"/>
</dbReference>
<reference evidence="1" key="1">
    <citation type="submission" date="2020-08" db="EMBL/GenBank/DDBJ databases">
        <title>Diversity of carbapenem-resistant Acinetobacter baumannii and bacteriophage-mediated spread of the Oxa23 carbapenemase.</title>
        <authorList>
            <person name="Abouelfetouh A."/>
            <person name="Mattock J."/>
            <person name="Turner D."/>
            <person name="Li E."/>
            <person name="Evans B.A."/>
        </authorList>
    </citation>
    <scope>NUCLEOTIDE SEQUENCE</scope>
    <source>
        <strain evidence="1">A86</strain>
    </source>
</reference>
<dbReference type="InterPro" id="IPR029058">
    <property type="entry name" value="AB_hydrolase_fold"/>
</dbReference>
<organism evidence="1 2">
    <name type="scientific">Acinetobacter baumannii</name>
    <dbReference type="NCBI Taxonomy" id="470"/>
    <lineage>
        <taxon>Bacteria</taxon>
        <taxon>Pseudomonadati</taxon>
        <taxon>Pseudomonadota</taxon>
        <taxon>Gammaproteobacteria</taxon>
        <taxon>Moraxellales</taxon>
        <taxon>Moraxellaceae</taxon>
        <taxon>Acinetobacter</taxon>
        <taxon>Acinetobacter calcoaceticus/baumannii complex</taxon>
    </lineage>
</organism>
<keyword evidence="1" id="KW-0378">Hydrolase</keyword>